<evidence type="ECO:0000313" key="17">
    <source>
        <dbReference type="Proteomes" id="UP000616595"/>
    </source>
</evidence>
<evidence type="ECO:0000256" key="1">
    <source>
        <dbReference type="ARBA" id="ARBA00005224"/>
    </source>
</evidence>
<comment type="caution">
    <text evidence="16">The sequence shown here is derived from an EMBL/GenBank/DDBJ whole genome shotgun (WGS) entry which is preliminary data.</text>
</comment>
<dbReference type="InterPro" id="IPR022636">
    <property type="entry name" value="S-AdoMet_synthetase_sfam"/>
</dbReference>
<keyword evidence="17" id="KW-1185">Reference proteome</keyword>
<comment type="function">
    <text evidence="10">Catalyzes the formation of S-adenosylmethionine (AdoMet) from methionine and ATP. The overall synthetic reaction is composed of two sequential steps, AdoMet formation and the subsequent tripolyphosphate hydrolysis which occurs prior to release of AdoMet from the enzyme.</text>
</comment>
<feature type="binding site" evidence="10">
    <location>
        <position position="43"/>
    </location>
    <ligand>
        <name>K(+)</name>
        <dbReference type="ChEBI" id="CHEBI:29103"/>
    </ligand>
</feature>
<dbReference type="NCBIfam" id="TIGR01034">
    <property type="entry name" value="metK"/>
    <property type="match status" value="1"/>
</dbReference>
<dbReference type="FunFam" id="3.30.300.10:FF:000003">
    <property type="entry name" value="S-adenosylmethionine synthase"/>
    <property type="match status" value="1"/>
</dbReference>
<keyword evidence="5 10" id="KW-0479">Metal-binding</keyword>
<dbReference type="InterPro" id="IPR022629">
    <property type="entry name" value="S-AdoMet_synt_central"/>
</dbReference>
<comment type="cofactor">
    <cofactor evidence="10">
        <name>Mg(2+)</name>
        <dbReference type="ChEBI" id="CHEBI:18420"/>
    </cofactor>
    <text evidence="10">Binds 2 divalent ions per subunit.</text>
</comment>
<feature type="binding site" description="in other chain" evidence="10">
    <location>
        <begin position="188"/>
        <end position="190"/>
    </location>
    <ligand>
        <name>ATP</name>
        <dbReference type="ChEBI" id="CHEBI:30616"/>
        <note>ligand shared between two neighboring subunits</note>
    </ligand>
</feature>
<dbReference type="Pfam" id="PF02773">
    <property type="entry name" value="S-AdoMet_synt_C"/>
    <property type="match status" value="1"/>
</dbReference>
<evidence type="ECO:0000256" key="12">
    <source>
        <dbReference type="RuleBase" id="RU004462"/>
    </source>
</evidence>
<protein>
    <recommendedName>
        <fullName evidence="10">S-adenosylmethionine synthase</fullName>
        <shortName evidence="10">AdoMet synthase</shortName>
        <ecNumber evidence="10">2.5.1.6</ecNumber>
    </recommendedName>
    <alternativeName>
        <fullName evidence="10">MAT</fullName>
    </alternativeName>
    <alternativeName>
        <fullName evidence="10">Methionine adenosyltransferase</fullName>
    </alternativeName>
</protein>
<comment type="catalytic activity">
    <reaction evidence="10">
        <text>L-methionine + ATP + H2O = S-adenosyl-L-methionine + phosphate + diphosphate</text>
        <dbReference type="Rhea" id="RHEA:21080"/>
        <dbReference type="ChEBI" id="CHEBI:15377"/>
        <dbReference type="ChEBI" id="CHEBI:30616"/>
        <dbReference type="ChEBI" id="CHEBI:33019"/>
        <dbReference type="ChEBI" id="CHEBI:43474"/>
        <dbReference type="ChEBI" id="CHEBI:57844"/>
        <dbReference type="ChEBI" id="CHEBI:59789"/>
        <dbReference type="EC" id="2.5.1.6"/>
    </reaction>
</comment>
<evidence type="ECO:0000256" key="5">
    <source>
        <dbReference type="ARBA" id="ARBA00022723"/>
    </source>
</evidence>
<feature type="binding site" description="in other chain" evidence="10">
    <location>
        <begin position="255"/>
        <end position="256"/>
    </location>
    <ligand>
        <name>ATP</name>
        <dbReference type="ChEBI" id="CHEBI:30616"/>
        <note>ligand shared between two neighboring subunits</note>
    </ligand>
</feature>
<feature type="region of interest" description="Flexible loop" evidence="10">
    <location>
        <begin position="99"/>
        <end position="109"/>
    </location>
</feature>
<feature type="binding site" description="in other chain" evidence="10">
    <location>
        <position position="99"/>
    </location>
    <ligand>
        <name>L-methionine</name>
        <dbReference type="ChEBI" id="CHEBI:57844"/>
        <note>ligand shared between two neighboring subunits</note>
    </ligand>
</feature>
<evidence type="ECO:0000256" key="2">
    <source>
        <dbReference type="ARBA" id="ARBA00009685"/>
    </source>
</evidence>
<evidence type="ECO:0000256" key="7">
    <source>
        <dbReference type="ARBA" id="ARBA00022840"/>
    </source>
</evidence>
<comment type="cofactor">
    <cofactor evidence="10">
        <name>K(+)</name>
        <dbReference type="ChEBI" id="CHEBI:29103"/>
    </cofactor>
    <text evidence="10">Binds 1 potassium ion per subunit.</text>
</comment>
<feature type="binding site" description="in other chain" evidence="10">
    <location>
        <begin position="270"/>
        <end position="271"/>
    </location>
    <ligand>
        <name>ATP</name>
        <dbReference type="ChEBI" id="CHEBI:30616"/>
        <note>ligand shared between two neighboring subunits</note>
    </ligand>
</feature>
<dbReference type="Pfam" id="PF02772">
    <property type="entry name" value="S-AdoMet_synt_M"/>
    <property type="match status" value="1"/>
</dbReference>
<feature type="binding site" description="in other chain" evidence="10">
    <location>
        <position position="295"/>
    </location>
    <ligand>
        <name>L-methionine</name>
        <dbReference type="ChEBI" id="CHEBI:57844"/>
        <note>ligand shared between two neighboring subunits</note>
    </ligand>
</feature>
<dbReference type="GO" id="GO:0006730">
    <property type="term" value="P:one-carbon metabolic process"/>
    <property type="evidence" value="ECO:0007669"/>
    <property type="project" value="UniProtKB-KW"/>
</dbReference>
<proteinExistence type="inferred from homology"/>
<dbReference type="GO" id="GO:0005524">
    <property type="term" value="F:ATP binding"/>
    <property type="evidence" value="ECO:0007669"/>
    <property type="project" value="UniProtKB-UniRule"/>
</dbReference>
<dbReference type="InterPro" id="IPR022628">
    <property type="entry name" value="S-AdoMet_synt_N"/>
</dbReference>
<dbReference type="CDD" id="cd18079">
    <property type="entry name" value="S-AdoMet_synt"/>
    <property type="match status" value="1"/>
</dbReference>
<evidence type="ECO:0000256" key="11">
    <source>
        <dbReference type="RuleBase" id="RU000542"/>
    </source>
</evidence>
<comment type="subunit">
    <text evidence="10">Homotetramer; dimer of dimers.</text>
</comment>
<evidence type="ECO:0000259" key="15">
    <source>
        <dbReference type="Pfam" id="PF02773"/>
    </source>
</evidence>
<comment type="similarity">
    <text evidence="2 10 12">Belongs to the AdoMet synthase family.</text>
</comment>
<dbReference type="GO" id="GO:0006556">
    <property type="term" value="P:S-adenosylmethionine biosynthetic process"/>
    <property type="evidence" value="ECO:0007669"/>
    <property type="project" value="UniProtKB-UniRule"/>
</dbReference>
<gene>
    <name evidence="10" type="primary">metK</name>
    <name evidence="16" type="ORF">GH810_06295</name>
</gene>
<dbReference type="Pfam" id="PF00438">
    <property type="entry name" value="S-AdoMet_synt_N"/>
    <property type="match status" value="1"/>
</dbReference>
<dbReference type="GO" id="GO:0000287">
    <property type="term" value="F:magnesium ion binding"/>
    <property type="evidence" value="ECO:0007669"/>
    <property type="project" value="UniProtKB-UniRule"/>
</dbReference>
<organism evidence="16 17">
    <name type="scientific">Acetobacterium paludosum</name>
    <dbReference type="NCBI Taxonomy" id="52693"/>
    <lineage>
        <taxon>Bacteria</taxon>
        <taxon>Bacillati</taxon>
        <taxon>Bacillota</taxon>
        <taxon>Clostridia</taxon>
        <taxon>Eubacteriales</taxon>
        <taxon>Eubacteriaceae</taxon>
        <taxon>Acetobacterium</taxon>
    </lineage>
</organism>
<dbReference type="SUPFAM" id="SSF55973">
    <property type="entry name" value="S-adenosylmethionine synthetase"/>
    <property type="match status" value="3"/>
</dbReference>
<keyword evidence="3 10" id="KW-0554">One-carbon metabolism</keyword>
<feature type="domain" description="S-adenosylmethionine synthetase C-terminal" evidence="15">
    <location>
        <begin position="258"/>
        <end position="397"/>
    </location>
</feature>
<dbReference type="GO" id="GO:0005737">
    <property type="term" value="C:cytoplasm"/>
    <property type="evidence" value="ECO:0007669"/>
    <property type="project" value="UniProtKB-SubCell"/>
</dbReference>
<evidence type="ECO:0000259" key="14">
    <source>
        <dbReference type="Pfam" id="PF02772"/>
    </source>
</evidence>
<reference evidence="16" key="1">
    <citation type="submission" date="2019-10" db="EMBL/GenBank/DDBJ databases">
        <authorList>
            <person name="Ross D.E."/>
            <person name="Gulliver D."/>
        </authorList>
    </citation>
    <scope>NUCLEOTIDE SEQUENCE</scope>
    <source>
        <strain evidence="16">DER-2019</strain>
    </source>
</reference>
<dbReference type="PIRSF" id="PIRSF000497">
    <property type="entry name" value="MAT"/>
    <property type="match status" value="1"/>
</dbReference>
<sequence>MSECLVTSESVTEGHPDKLCDQISDGILDAYLKEDPDARVAIETMASKDIIMIAGEVTSEVEVDVIETARKVIKSIGYCDEKMGLDDKKCLILTNINQQSGDIARGVDWQETEQPGLWVPSSRGCRWKRTGNNKVIKELGAGDQGIMYGYACDETPNFMPMSIDLASKLAMKLGQLRKTNQVDWLYPDGKTQVTIRYDEKGQPQEINSVVVSVQHRNGVDNEELYETILKEVIFSVIDIKWITSRTKFHINPTGRFVIGGPMADTGLTGRKIMVDTYGGVGKHGGGAFSGKDPTKVDRTAAYMARYVAKNIVAAGLAQRCELSLAYAIGLPEPEAVCVNTFGTERIDIECLERMIMKCFSFSVSDMIATLQLNRPQYLKTAAYGHFGREDQGFGWEKTDQVELLLGEI</sequence>
<keyword evidence="8 10" id="KW-0460">Magnesium</keyword>
<feature type="binding site" evidence="10">
    <location>
        <position position="264"/>
    </location>
    <ligand>
        <name>ATP</name>
        <dbReference type="ChEBI" id="CHEBI:30616"/>
        <note>ligand shared between two neighboring subunits</note>
    </ligand>
</feature>
<evidence type="ECO:0000256" key="9">
    <source>
        <dbReference type="ARBA" id="ARBA00022958"/>
    </source>
</evidence>
<evidence type="ECO:0000256" key="4">
    <source>
        <dbReference type="ARBA" id="ARBA00022679"/>
    </source>
</evidence>
<dbReference type="RefSeq" id="WP_148567408.1">
    <property type="nucleotide sequence ID" value="NZ_RXYA01000009.1"/>
</dbReference>
<keyword evidence="7 10" id="KW-0067">ATP-binding</keyword>
<dbReference type="HAMAP" id="MF_00086">
    <property type="entry name" value="S_AdoMet_synth1"/>
    <property type="match status" value="1"/>
</dbReference>
<feature type="binding site" description="in other chain" evidence="10">
    <location>
        <position position="56"/>
    </location>
    <ligand>
        <name>L-methionine</name>
        <dbReference type="ChEBI" id="CHEBI:57844"/>
        <note>ligand shared between two neighboring subunits</note>
    </ligand>
</feature>
<comment type="pathway">
    <text evidence="1 10">Amino-acid biosynthesis; S-adenosyl-L-methionine biosynthesis; S-adenosyl-L-methionine from L-methionine: step 1/1.</text>
</comment>
<dbReference type="Proteomes" id="UP000616595">
    <property type="component" value="Unassembled WGS sequence"/>
</dbReference>
<dbReference type="InterPro" id="IPR002133">
    <property type="entry name" value="S-AdoMet_synthetase"/>
</dbReference>
<evidence type="ECO:0000256" key="8">
    <source>
        <dbReference type="ARBA" id="ARBA00022842"/>
    </source>
</evidence>
<keyword evidence="10" id="KW-0963">Cytoplasm</keyword>
<dbReference type="AlphaFoldDB" id="A0A923KS29"/>
<keyword evidence="6 10" id="KW-0547">Nucleotide-binding</keyword>
<evidence type="ECO:0000256" key="10">
    <source>
        <dbReference type="HAMAP-Rule" id="MF_00086"/>
    </source>
</evidence>
<feature type="domain" description="S-adenosylmethionine synthetase N-terminal" evidence="13">
    <location>
        <begin position="4"/>
        <end position="100"/>
    </location>
</feature>
<dbReference type="GO" id="GO:0004478">
    <property type="term" value="F:methionine adenosyltransferase activity"/>
    <property type="evidence" value="ECO:0007669"/>
    <property type="project" value="UniProtKB-UniRule"/>
</dbReference>
<dbReference type="PROSITE" id="PS00377">
    <property type="entry name" value="ADOMET_SYNTHASE_2"/>
    <property type="match status" value="1"/>
</dbReference>
<dbReference type="InterPro" id="IPR022631">
    <property type="entry name" value="ADOMET_SYNTHASE_CS"/>
</dbReference>
<dbReference type="Gene3D" id="3.30.300.10">
    <property type="match status" value="3"/>
</dbReference>
<comment type="subcellular location">
    <subcellularLocation>
        <location evidence="10 11">Cytoplasm</location>
    </subcellularLocation>
</comment>
<evidence type="ECO:0000256" key="6">
    <source>
        <dbReference type="ARBA" id="ARBA00022741"/>
    </source>
</evidence>
<dbReference type="PANTHER" id="PTHR11964">
    <property type="entry name" value="S-ADENOSYLMETHIONINE SYNTHETASE"/>
    <property type="match status" value="1"/>
</dbReference>
<accession>A0A923KS29</accession>
<feature type="binding site" description="in other chain" evidence="10">
    <location>
        <position position="15"/>
    </location>
    <ligand>
        <name>ATP</name>
        <dbReference type="ChEBI" id="CHEBI:30616"/>
        <note>ligand shared between two neighboring subunits</note>
    </ligand>
</feature>
<keyword evidence="4 10" id="KW-0808">Transferase</keyword>
<dbReference type="EC" id="2.5.1.6" evidence="10"/>
<feature type="binding site" evidence="10">
    <location>
        <position position="291"/>
    </location>
    <ligand>
        <name>ATP</name>
        <dbReference type="ChEBI" id="CHEBI:30616"/>
        <note>ligand shared between two neighboring subunits</note>
    </ligand>
</feature>
<keyword evidence="9 10" id="KW-0630">Potassium</keyword>
<dbReference type="PROSITE" id="PS00376">
    <property type="entry name" value="ADOMET_SYNTHASE_1"/>
    <property type="match status" value="1"/>
</dbReference>
<feature type="binding site" evidence="10">
    <location>
        <position position="287"/>
    </location>
    <ligand>
        <name>ATP</name>
        <dbReference type="ChEBI" id="CHEBI:30616"/>
        <note>ligand shared between two neighboring subunits</note>
    </ligand>
</feature>
<feature type="binding site" evidence="10">
    <location>
        <position position="17"/>
    </location>
    <ligand>
        <name>Mg(2+)</name>
        <dbReference type="ChEBI" id="CHEBI:18420"/>
    </ligand>
</feature>
<reference evidence="16" key="2">
    <citation type="submission" date="2020-10" db="EMBL/GenBank/DDBJ databases">
        <title>Comparative genomics of the Acetobacterium genus.</title>
        <authorList>
            <person name="Marshall C."/>
            <person name="May H."/>
            <person name="Norman S."/>
        </authorList>
    </citation>
    <scope>NUCLEOTIDE SEQUENCE</scope>
    <source>
        <strain evidence="16">DER-2019</strain>
    </source>
</reference>
<dbReference type="InterPro" id="IPR022630">
    <property type="entry name" value="S-AdoMet_synt_C"/>
</dbReference>
<dbReference type="EMBL" id="WJBD01000005">
    <property type="protein sequence ID" value="MBC3887917.1"/>
    <property type="molecule type" value="Genomic_DNA"/>
</dbReference>
<feature type="domain" description="S-adenosylmethionine synthetase central" evidence="14">
    <location>
        <begin position="139"/>
        <end position="256"/>
    </location>
</feature>
<evidence type="ECO:0000259" key="13">
    <source>
        <dbReference type="Pfam" id="PF00438"/>
    </source>
</evidence>
<evidence type="ECO:0000256" key="3">
    <source>
        <dbReference type="ARBA" id="ARBA00022563"/>
    </source>
</evidence>
<evidence type="ECO:0000313" key="16">
    <source>
        <dbReference type="EMBL" id="MBC3887917.1"/>
    </source>
</evidence>
<dbReference type="OrthoDB" id="9801686at2"/>
<feature type="binding site" evidence="10">
    <location>
        <position position="264"/>
    </location>
    <ligand>
        <name>L-methionine</name>
        <dbReference type="ChEBI" id="CHEBI:57844"/>
        <note>ligand shared between two neighboring subunits</note>
    </ligand>
</feature>
<name>A0A923KS29_9FIRM</name>